<dbReference type="PANTHER" id="PTHR48462">
    <property type="entry name" value="PROTEIN, PUTATIVE-RELATED"/>
    <property type="match status" value="1"/>
</dbReference>
<name>A0ABQ4XU27_9ASTR</name>
<sequence>MAIVKFHCPFAGLSGCHDGSGNGLTKTYLITHLRDRHCKGEAQAITKHALLTDLGVFERTEVTFKRMGIWLCGVCFKTHTIHAKCRHGSEIVPPPDNGDGIVRFVLHDLIKPPVPSRSQLDHVYDLLQAQPDGFTLSVLDRLFAKGLHTVKSIPPKCRLGFSRVLKGALDKVICKPDDIACWVSLLVLPLCLLKTFSPRSNLECKSANKRRRQEESITNAIRSWGVPGGSLQLVRETLAESGPPMLDLDGEDLDLTERNLKQCKRKICDGHYTAAVRVLSSSGVAPYNDATLQELKAKHPFMSAPSLRDSHIDHHPLIASQDVVLDRIKSFPRGTSCGRDGLRAQHLMDCLSGAAVAISDELVSSITQVVNLFLEGNYPTMLGGYIASAPLTPLVKPGGGIRPIVVGTIWRRLVSKVSATMTSHSLDGYLEGLQFGVRVPGWGEAILYAVNRLIEDRRDDVGLSMLLVDFQNAFNLCFATLALPDYTTESTPCGHAKGCSKAWYLDDGTIVEDTLVVSKVLELIMEDGPRCGLHLNVDKTELFWPKEDPRSRLEGIFPPNISRPLHEVKLLGGPVSVDVDFGSALVIKRVSKTIRLLDVVAKINDPQCELLLIQACARVSKLYLTWLFALPWNVLSWLLDWRLSFLLTWLFALPWNIDFSVNPSEIAAPKLMKKIAYIYFTRVAKDAESSFSLYPRHMALWLSQREENTSDWLRVVSISGLGQTMNGCSKVFIGDVYRDHAVSCTGVIGIKHRHNVVRDTLVGICFWSGILAGKEVDIGLSGDGDKASRPADYFIIQWDGGA</sequence>
<organism evidence="1 2">
    <name type="scientific">Tanacetum coccineum</name>
    <dbReference type="NCBI Taxonomy" id="301880"/>
    <lineage>
        <taxon>Eukaryota</taxon>
        <taxon>Viridiplantae</taxon>
        <taxon>Streptophyta</taxon>
        <taxon>Embryophyta</taxon>
        <taxon>Tracheophyta</taxon>
        <taxon>Spermatophyta</taxon>
        <taxon>Magnoliopsida</taxon>
        <taxon>eudicotyledons</taxon>
        <taxon>Gunneridae</taxon>
        <taxon>Pentapetalae</taxon>
        <taxon>asterids</taxon>
        <taxon>campanulids</taxon>
        <taxon>Asterales</taxon>
        <taxon>Asteraceae</taxon>
        <taxon>Asteroideae</taxon>
        <taxon>Anthemideae</taxon>
        <taxon>Anthemidinae</taxon>
        <taxon>Tanacetum</taxon>
    </lineage>
</organism>
<evidence type="ECO:0000313" key="2">
    <source>
        <dbReference type="Proteomes" id="UP001151760"/>
    </source>
</evidence>
<accession>A0ABQ4XU27</accession>
<keyword evidence="2" id="KW-1185">Reference proteome</keyword>
<reference evidence="1" key="1">
    <citation type="journal article" date="2022" name="Int. J. Mol. Sci.">
        <title>Draft Genome of Tanacetum Coccineum: Genomic Comparison of Closely Related Tanacetum-Family Plants.</title>
        <authorList>
            <person name="Yamashiro T."/>
            <person name="Shiraishi A."/>
            <person name="Nakayama K."/>
            <person name="Satake H."/>
        </authorList>
    </citation>
    <scope>NUCLEOTIDE SEQUENCE</scope>
</reference>
<protein>
    <recommendedName>
        <fullName evidence="3">Reverse transcriptase domain-containing protein</fullName>
    </recommendedName>
</protein>
<gene>
    <name evidence="1" type="ORF">Tco_0683464</name>
</gene>
<evidence type="ECO:0000313" key="1">
    <source>
        <dbReference type="EMBL" id="GJS68899.1"/>
    </source>
</evidence>
<proteinExistence type="predicted"/>
<dbReference type="EMBL" id="BQNB010009823">
    <property type="protein sequence ID" value="GJS68899.1"/>
    <property type="molecule type" value="Genomic_DNA"/>
</dbReference>
<dbReference type="Proteomes" id="UP001151760">
    <property type="component" value="Unassembled WGS sequence"/>
</dbReference>
<dbReference type="PROSITE" id="PS51257">
    <property type="entry name" value="PROKAR_LIPOPROTEIN"/>
    <property type="match status" value="1"/>
</dbReference>
<evidence type="ECO:0008006" key="3">
    <source>
        <dbReference type="Google" id="ProtNLM"/>
    </source>
</evidence>
<dbReference type="PANTHER" id="PTHR48462:SF1">
    <property type="entry name" value="PROTEIN, PUTATIVE-RELATED"/>
    <property type="match status" value="1"/>
</dbReference>
<comment type="caution">
    <text evidence="1">The sequence shown here is derived from an EMBL/GenBank/DDBJ whole genome shotgun (WGS) entry which is preliminary data.</text>
</comment>
<reference evidence="1" key="2">
    <citation type="submission" date="2022-01" db="EMBL/GenBank/DDBJ databases">
        <authorList>
            <person name="Yamashiro T."/>
            <person name="Shiraishi A."/>
            <person name="Satake H."/>
            <person name="Nakayama K."/>
        </authorList>
    </citation>
    <scope>NUCLEOTIDE SEQUENCE</scope>
</reference>